<feature type="signal peptide" evidence="7">
    <location>
        <begin position="1"/>
        <end position="33"/>
    </location>
</feature>
<keyword evidence="10" id="KW-1185">Reference proteome</keyword>
<dbReference type="Proteomes" id="UP001286313">
    <property type="component" value="Unassembled WGS sequence"/>
</dbReference>
<protein>
    <recommendedName>
        <fullName evidence="8">Chitin-binding type-2 domain-containing protein</fullName>
    </recommendedName>
</protein>
<evidence type="ECO:0000256" key="6">
    <source>
        <dbReference type="SAM" id="Coils"/>
    </source>
</evidence>
<evidence type="ECO:0000313" key="9">
    <source>
        <dbReference type="EMBL" id="KAK3884090.1"/>
    </source>
</evidence>
<keyword evidence="3" id="KW-0677">Repeat</keyword>
<gene>
    <name evidence="9" type="ORF">Pcinc_011626</name>
</gene>
<reference evidence="9" key="1">
    <citation type="submission" date="2023-10" db="EMBL/GenBank/DDBJ databases">
        <title>Genome assemblies of two species of porcelain crab, Petrolisthes cinctipes and Petrolisthes manimaculis (Anomura: Porcellanidae).</title>
        <authorList>
            <person name="Angst P."/>
        </authorList>
    </citation>
    <scope>NUCLEOTIDE SEQUENCE</scope>
    <source>
        <strain evidence="9">PB745_01</strain>
        <tissue evidence="9">Gill</tissue>
    </source>
</reference>
<dbReference type="InterPro" id="IPR002557">
    <property type="entry name" value="Chitin-bd_dom"/>
</dbReference>
<keyword evidence="6" id="KW-0175">Coiled coil</keyword>
<evidence type="ECO:0000256" key="2">
    <source>
        <dbReference type="ARBA" id="ARBA00022729"/>
    </source>
</evidence>
<dbReference type="PANTHER" id="PTHR23301:SF98">
    <property type="entry name" value="CHITIN-BINDING TYPE-2 DOMAIN-CONTAINING PROTEIN-RELATED"/>
    <property type="match status" value="1"/>
</dbReference>
<dbReference type="Gene3D" id="2.170.140.10">
    <property type="entry name" value="Chitin binding domain"/>
    <property type="match status" value="3"/>
</dbReference>
<dbReference type="InterPro" id="IPR036508">
    <property type="entry name" value="Chitin-bd_dom_sf"/>
</dbReference>
<feature type="domain" description="Chitin-binding type-2" evidence="8">
    <location>
        <begin position="103"/>
        <end position="161"/>
    </location>
</feature>
<dbReference type="GO" id="GO:0005576">
    <property type="term" value="C:extracellular region"/>
    <property type="evidence" value="ECO:0007669"/>
    <property type="project" value="InterPro"/>
</dbReference>
<dbReference type="AlphaFoldDB" id="A0AAE1G2G0"/>
<dbReference type="Pfam" id="PF01607">
    <property type="entry name" value="CBM_14"/>
    <property type="match status" value="3"/>
</dbReference>
<dbReference type="PANTHER" id="PTHR23301">
    <property type="entry name" value="CHITIN BINDING PERITROPHIN-A"/>
    <property type="match status" value="1"/>
</dbReference>
<dbReference type="EMBL" id="JAWQEG010000918">
    <property type="protein sequence ID" value="KAK3884090.1"/>
    <property type="molecule type" value="Genomic_DNA"/>
</dbReference>
<evidence type="ECO:0000256" key="7">
    <source>
        <dbReference type="SAM" id="SignalP"/>
    </source>
</evidence>
<keyword evidence="5" id="KW-0325">Glycoprotein</keyword>
<accession>A0AAE1G2G0</accession>
<dbReference type="SMART" id="SM00494">
    <property type="entry name" value="ChtBD2"/>
    <property type="match status" value="3"/>
</dbReference>
<sequence>MEHTQSSLSSRPINTTMSVLVCFLASLIALAAGQNCPSEGVEYYPDNSQCDRYSECREGVYSEHLCPDGLLFNDQITNGRYPCEYTTEVNCDGRTGQQPAQPTEYCPRQWGYYGSGDAAQCGFFHNCVNGQAFKINCPAGLAFSSLTYRCEWPDESVDCDSAAFLGFSCPAAGNDIQVLLRGFPQFRSPRDCREFFICVNESPRLQFCQLGLVFNEESYTCDEPENVRGCETYYTPEELALYREQREKIRLAQERRQEQLNELRQQLAERRRQQQ</sequence>
<evidence type="ECO:0000259" key="8">
    <source>
        <dbReference type="PROSITE" id="PS50940"/>
    </source>
</evidence>
<dbReference type="InterPro" id="IPR051940">
    <property type="entry name" value="Chitin_bind-dev_reg"/>
</dbReference>
<dbReference type="SUPFAM" id="SSF57625">
    <property type="entry name" value="Invertebrate chitin-binding proteins"/>
    <property type="match status" value="3"/>
</dbReference>
<keyword evidence="4" id="KW-1015">Disulfide bond</keyword>
<organism evidence="9 10">
    <name type="scientific">Petrolisthes cinctipes</name>
    <name type="common">Flat porcelain crab</name>
    <dbReference type="NCBI Taxonomy" id="88211"/>
    <lineage>
        <taxon>Eukaryota</taxon>
        <taxon>Metazoa</taxon>
        <taxon>Ecdysozoa</taxon>
        <taxon>Arthropoda</taxon>
        <taxon>Crustacea</taxon>
        <taxon>Multicrustacea</taxon>
        <taxon>Malacostraca</taxon>
        <taxon>Eumalacostraca</taxon>
        <taxon>Eucarida</taxon>
        <taxon>Decapoda</taxon>
        <taxon>Pleocyemata</taxon>
        <taxon>Anomura</taxon>
        <taxon>Galatheoidea</taxon>
        <taxon>Porcellanidae</taxon>
        <taxon>Petrolisthes</taxon>
    </lineage>
</organism>
<feature type="domain" description="Chitin-binding type-2" evidence="8">
    <location>
        <begin position="166"/>
        <end position="232"/>
    </location>
</feature>
<dbReference type="PROSITE" id="PS50940">
    <property type="entry name" value="CHIT_BIND_II"/>
    <property type="match status" value="3"/>
</dbReference>
<feature type="chain" id="PRO_5042188003" description="Chitin-binding type-2 domain-containing protein" evidence="7">
    <location>
        <begin position="34"/>
        <end position="275"/>
    </location>
</feature>
<feature type="domain" description="Chitin-binding type-2" evidence="8">
    <location>
        <begin position="33"/>
        <end position="93"/>
    </location>
</feature>
<feature type="coiled-coil region" evidence="6">
    <location>
        <begin position="242"/>
        <end position="273"/>
    </location>
</feature>
<evidence type="ECO:0000256" key="1">
    <source>
        <dbReference type="ARBA" id="ARBA00022669"/>
    </source>
</evidence>
<dbReference type="GO" id="GO:0008061">
    <property type="term" value="F:chitin binding"/>
    <property type="evidence" value="ECO:0007669"/>
    <property type="project" value="UniProtKB-KW"/>
</dbReference>
<keyword evidence="1" id="KW-0147">Chitin-binding</keyword>
<proteinExistence type="predicted"/>
<keyword evidence="2 7" id="KW-0732">Signal</keyword>
<comment type="caution">
    <text evidence="9">The sequence shown here is derived from an EMBL/GenBank/DDBJ whole genome shotgun (WGS) entry which is preliminary data.</text>
</comment>
<evidence type="ECO:0000313" key="10">
    <source>
        <dbReference type="Proteomes" id="UP001286313"/>
    </source>
</evidence>
<evidence type="ECO:0000256" key="4">
    <source>
        <dbReference type="ARBA" id="ARBA00023157"/>
    </source>
</evidence>
<evidence type="ECO:0000256" key="5">
    <source>
        <dbReference type="ARBA" id="ARBA00023180"/>
    </source>
</evidence>
<name>A0AAE1G2G0_PETCI</name>
<evidence type="ECO:0000256" key="3">
    <source>
        <dbReference type="ARBA" id="ARBA00022737"/>
    </source>
</evidence>